<comment type="caution">
    <text evidence="1">The sequence shown here is derived from an EMBL/GenBank/DDBJ whole genome shotgun (WGS) entry which is preliminary data.</text>
</comment>
<evidence type="ECO:0000313" key="1">
    <source>
        <dbReference type="EMBL" id="TID14145.1"/>
    </source>
</evidence>
<dbReference type="Proteomes" id="UP000307173">
    <property type="component" value="Unassembled WGS sequence"/>
</dbReference>
<dbReference type="AlphaFoldDB" id="A0A4T0WVD3"/>
<keyword evidence="2" id="KW-1185">Reference proteome</keyword>
<organism evidence="1 2">
    <name type="scientific">Pichia inconspicua</name>
    <dbReference type="NCBI Taxonomy" id="52247"/>
    <lineage>
        <taxon>Eukaryota</taxon>
        <taxon>Fungi</taxon>
        <taxon>Dikarya</taxon>
        <taxon>Ascomycota</taxon>
        <taxon>Saccharomycotina</taxon>
        <taxon>Pichiomycetes</taxon>
        <taxon>Pichiales</taxon>
        <taxon>Pichiaceae</taxon>
        <taxon>Pichia</taxon>
    </lineage>
</organism>
<reference evidence="1 2" key="1">
    <citation type="journal article" date="2019" name="Front. Genet.">
        <title>Whole-Genome Sequencing of the Opportunistic Yeast Pathogen Candida inconspicua Uncovers Its Hybrid Origin.</title>
        <authorList>
            <person name="Mixao V."/>
            <person name="Hansen A.P."/>
            <person name="Saus E."/>
            <person name="Boekhout T."/>
            <person name="Lass-Florl C."/>
            <person name="Gabaldon T."/>
        </authorList>
    </citation>
    <scope>NUCLEOTIDE SEQUENCE [LARGE SCALE GENOMIC DNA]</scope>
    <source>
        <strain evidence="1 2">CBS 180</strain>
    </source>
</reference>
<dbReference type="EMBL" id="SELW01000665">
    <property type="protein sequence ID" value="TID14145.1"/>
    <property type="molecule type" value="Genomic_DNA"/>
</dbReference>
<protein>
    <submittedName>
        <fullName evidence="1">Uncharacterized protein</fullName>
    </submittedName>
</protein>
<accession>A0A4T0WVD3</accession>
<name>A0A4T0WVD3_9ASCO</name>
<gene>
    <name evidence="1" type="ORF">CANINC_004791</name>
</gene>
<sequence>MTNIAATPMPTTTTDEIDTDALFEIDDVDTPLYSSSCNSVPSLMADTNLSDDDDDLFEVEDDENTYCNQQQQQQQLHTSWNPTLLSPLLQPKSIQQSKRSSLSFDSVLINSPPTKKNSSVTEQNYKIWLSTN</sequence>
<evidence type="ECO:0000313" key="2">
    <source>
        <dbReference type="Proteomes" id="UP000307173"/>
    </source>
</evidence>
<proteinExistence type="predicted"/>